<gene>
    <name evidence="2" type="ORF">TetV_163</name>
</gene>
<keyword evidence="1" id="KW-0175">Coiled coil</keyword>
<sequence>MLAVVLIGGTILLLFAMILAWVTYTVAVIRKDMAYIGELNKIVDHVNTLAYEIHQAHERTSTRVNRAETTAQGANSDNVELHSRLDSLNSKITDYETAISEANNRIDDVNNSVIVNTEEIQNNLSTIQAHDDQFGEMATLVASTVTDDSLESRIEAAMANMDSNLANFASKTDVENSVAELGDNMMNGIATNALELNDVDGTGSASLRYDGSDNSVNLVIGSGDPSVKIQDGGIVMNGGILKVDPTSKELQYCQSMGVCSPVNLGN</sequence>
<reference evidence="2" key="1">
    <citation type="journal article" date="2018" name="Virology">
        <title>A giant virus infecting green algae encodes key fermentation genes.</title>
        <authorList>
            <person name="Schvarcz C.R."/>
            <person name="Steward G.F."/>
        </authorList>
    </citation>
    <scope>NUCLEOTIDE SEQUENCE [LARGE SCALE GENOMIC DNA]</scope>
</reference>
<dbReference type="EMBL" id="KY322437">
    <property type="protein sequence ID" value="AUF82255.1"/>
    <property type="molecule type" value="Genomic_DNA"/>
</dbReference>
<proteinExistence type="predicted"/>
<dbReference type="Proteomes" id="UP000244773">
    <property type="component" value="Segment"/>
</dbReference>
<protein>
    <submittedName>
        <fullName evidence="2">Uncharacterized protein</fullName>
    </submittedName>
</protein>
<feature type="coiled-coil region" evidence="1">
    <location>
        <begin position="85"/>
        <end position="112"/>
    </location>
</feature>
<name>A0A2P0VMW9_9VIRU</name>
<evidence type="ECO:0000256" key="1">
    <source>
        <dbReference type="SAM" id="Coils"/>
    </source>
</evidence>
<organism evidence="2">
    <name type="scientific">Tetraselmis virus 1</name>
    <dbReference type="NCBI Taxonomy" id="2060617"/>
    <lineage>
        <taxon>Viruses</taxon>
        <taxon>Varidnaviria</taxon>
        <taxon>Bamfordvirae</taxon>
        <taxon>Nucleocytoviricota</taxon>
        <taxon>Megaviricetes</taxon>
        <taxon>Imitervirales</taxon>
        <taxon>Allomimiviridae</taxon>
        <taxon>Oceanusvirus</taxon>
        <taxon>Oceanusvirus kaneohense</taxon>
    </lineage>
</organism>
<accession>A0A2P0VMW9</accession>
<evidence type="ECO:0000313" key="2">
    <source>
        <dbReference type="EMBL" id="AUF82255.1"/>
    </source>
</evidence>
<keyword evidence="3" id="KW-1185">Reference proteome</keyword>
<evidence type="ECO:0000313" key="3">
    <source>
        <dbReference type="Proteomes" id="UP000244773"/>
    </source>
</evidence>